<dbReference type="GO" id="GO:0016020">
    <property type="term" value="C:membrane"/>
    <property type="evidence" value="ECO:0007669"/>
    <property type="project" value="UniProtKB-SubCell"/>
</dbReference>
<reference evidence="8 9" key="1">
    <citation type="submission" date="2016-10" db="EMBL/GenBank/DDBJ databases">
        <authorList>
            <person name="de Groot N.N."/>
        </authorList>
    </citation>
    <scope>NUCLEOTIDE SEQUENCE [LARGE SCALE GENOMIC DNA]</scope>
    <source>
        <strain evidence="8">1</strain>
    </source>
</reference>
<dbReference type="Proteomes" id="UP000198729">
    <property type="component" value="Unassembled WGS sequence"/>
</dbReference>
<evidence type="ECO:0000256" key="4">
    <source>
        <dbReference type="ARBA" id="ARBA00022989"/>
    </source>
</evidence>
<sequence>MTINKQSCLFQAVLIFLLLFIMTMTVHAEKRYASDQVEVLLRTGPSHQHAIVRMLKSGDAVEVLERDKAKGYSRVRAKGGSEGWVLSRHLMAEPSARELLEDLSLQISGAESKVDGPGAQASLIRLEFETLTKQIVAVEKDNQVLLEDLINIRQTAADAIALESQHQEMLQQNTVMEAKLVELEKENATLSSHIQRDWFYAGAIVLFTGLLLGLLIPRVQWRKRSRFSDF</sequence>
<keyword evidence="3" id="KW-0732">Signal</keyword>
<keyword evidence="5 6" id="KW-0472">Membrane</keyword>
<accession>A0A1G5SI18</accession>
<evidence type="ECO:0000256" key="3">
    <source>
        <dbReference type="ARBA" id="ARBA00022729"/>
    </source>
</evidence>
<evidence type="ECO:0000313" key="8">
    <source>
        <dbReference type="EMBL" id="SCZ86853.1"/>
    </source>
</evidence>
<keyword evidence="2 6" id="KW-0812">Transmembrane</keyword>
<dbReference type="InterPro" id="IPR003646">
    <property type="entry name" value="SH3-like_bac-type"/>
</dbReference>
<dbReference type="NCBIfam" id="TIGR04211">
    <property type="entry name" value="SH3_and_anchor"/>
    <property type="match status" value="1"/>
</dbReference>
<feature type="transmembrane region" description="Helical" evidence="6">
    <location>
        <begin position="198"/>
        <end position="216"/>
    </location>
</feature>
<dbReference type="EMBL" id="FMWO01000092">
    <property type="protein sequence ID" value="SCZ86853.1"/>
    <property type="molecule type" value="Genomic_DNA"/>
</dbReference>
<keyword evidence="4 6" id="KW-1133">Transmembrane helix</keyword>
<protein>
    <submittedName>
        <fullName evidence="8">Bacterial SH3 domain homologue</fullName>
    </submittedName>
</protein>
<dbReference type="AlphaFoldDB" id="A0A1G5SI18"/>
<evidence type="ECO:0000256" key="2">
    <source>
        <dbReference type="ARBA" id="ARBA00022692"/>
    </source>
</evidence>
<dbReference type="Pfam" id="PF08239">
    <property type="entry name" value="SH3_3"/>
    <property type="match status" value="1"/>
</dbReference>
<evidence type="ECO:0000259" key="7">
    <source>
        <dbReference type="SMART" id="SM00287"/>
    </source>
</evidence>
<proteinExistence type="predicted"/>
<comment type="subcellular location">
    <subcellularLocation>
        <location evidence="1">Membrane</location>
        <topology evidence="1">Single-pass membrane protein</topology>
    </subcellularLocation>
</comment>
<dbReference type="RefSeq" id="WP_090288120.1">
    <property type="nucleotide sequence ID" value="NZ_FMWO01000092.1"/>
</dbReference>
<gene>
    <name evidence="8" type="ORF">NSMM_800047</name>
</gene>
<name>A0A1G5SI18_9PROT</name>
<evidence type="ECO:0000256" key="5">
    <source>
        <dbReference type="ARBA" id="ARBA00023136"/>
    </source>
</evidence>
<feature type="domain" description="SH3b" evidence="7">
    <location>
        <begin position="28"/>
        <end position="93"/>
    </location>
</feature>
<evidence type="ECO:0000256" key="1">
    <source>
        <dbReference type="ARBA" id="ARBA00004167"/>
    </source>
</evidence>
<dbReference type="OrthoDB" id="9790951at2"/>
<keyword evidence="9" id="KW-1185">Reference proteome</keyword>
<dbReference type="InterPro" id="IPR016476">
    <property type="entry name" value="SH3_dom_pro"/>
</dbReference>
<evidence type="ECO:0000313" key="9">
    <source>
        <dbReference type="Proteomes" id="UP000198729"/>
    </source>
</evidence>
<dbReference type="Gene3D" id="2.30.30.40">
    <property type="entry name" value="SH3 Domains"/>
    <property type="match status" value="1"/>
</dbReference>
<dbReference type="SMART" id="SM00287">
    <property type="entry name" value="SH3b"/>
    <property type="match status" value="1"/>
</dbReference>
<dbReference type="PIRSF" id="PIRSF006158">
    <property type="entry name" value="UCP006158_SH3"/>
    <property type="match status" value="1"/>
</dbReference>
<organism evidence="8 9">
    <name type="scientific">Nitrosomonas mobilis</name>
    <dbReference type="NCBI Taxonomy" id="51642"/>
    <lineage>
        <taxon>Bacteria</taxon>
        <taxon>Pseudomonadati</taxon>
        <taxon>Pseudomonadota</taxon>
        <taxon>Betaproteobacteria</taxon>
        <taxon>Nitrosomonadales</taxon>
        <taxon>Nitrosomonadaceae</taxon>
        <taxon>Nitrosomonas</taxon>
    </lineage>
</organism>
<evidence type="ECO:0000256" key="6">
    <source>
        <dbReference type="SAM" id="Phobius"/>
    </source>
</evidence>
<dbReference type="STRING" id="51642.NSMM_800047"/>